<dbReference type="EMBL" id="JBJQOH010000006">
    <property type="protein sequence ID" value="KAL3683316.1"/>
    <property type="molecule type" value="Genomic_DNA"/>
</dbReference>
<proteinExistence type="predicted"/>
<dbReference type="Proteomes" id="UP001633002">
    <property type="component" value="Unassembled WGS sequence"/>
</dbReference>
<dbReference type="Pfam" id="PF13966">
    <property type="entry name" value="zf-RVT"/>
    <property type="match status" value="1"/>
</dbReference>
<name>A0ABD3GXB5_9MARC</name>
<sequence length="618" mass="70270">MASCLHVNAVRNSTVDVTGLAMINKSMVMALGNPRQLGWLQESGCLIAGPRRRFKYLGVTQHEVTEVIMNSIEKKVKLWVNHYLSFPSKLLLIKHVLSAIPSHHLLIVGLDTKGLARVNRALRNFLWGYAEGGKPKKPLIVWSKLHLPKESGGLGWTDIQSRMKSSLAMKAMQFFEPAEEQVGWMRLARAIVTKHLEFTNKAGWSIHEVLLLSNSLQIRKSPTLSRILSNWFAARKFLSIEIVELRFPETFTYDKTEALLSRIPSFPIRYASQARKWARRLRWSSISDMRTRDGNWKSVEEELLKLSWFPEEEDKEIMSEAWKLIWASTTTNCHIQDMGFWKWSLAKELPDFRTVGKCDLTDWILRDNTTGATGGARTSSFWSRLWNADAAFKCKVEIWRATHHGFFSNSRARRIGFCDGLCKRCIAQLETPDHMFWTCPRLQRRTRILADFVTSQVEPGFPPPISIDDLVEISLANPTIVTAIIYTAAEWIKTIWKERNALQYSNKRTYVPITVILENALRSLSHYNRNGGSESMRTMLRDSRRLLQSWIDNLQNFACSSKNTSSLSGSESSSATGSQTQGELSFPSVPTATTSTARTITTCRVDTPSSHSSVFLST</sequence>
<dbReference type="PANTHER" id="PTHR33116">
    <property type="entry name" value="REVERSE TRANSCRIPTASE ZINC-BINDING DOMAIN-CONTAINING PROTEIN-RELATED-RELATED"/>
    <property type="match status" value="1"/>
</dbReference>
<keyword evidence="4" id="KW-1185">Reference proteome</keyword>
<evidence type="ECO:0000259" key="2">
    <source>
        <dbReference type="Pfam" id="PF13966"/>
    </source>
</evidence>
<organism evidence="3 4">
    <name type="scientific">Riccia sorocarpa</name>
    <dbReference type="NCBI Taxonomy" id="122646"/>
    <lineage>
        <taxon>Eukaryota</taxon>
        <taxon>Viridiplantae</taxon>
        <taxon>Streptophyta</taxon>
        <taxon>Embryophyta</taxon>
        <taxon>Marchantiophyta</taxon>
        <taxon>Marchantiopsida</taxon>
        <taxon>Marchantiidae</taxon>
        <taxon>Marchantiales</taxon>
        <taxon>Ricciaceae</taxon>
        <taxon>Riccia</taxon>
    </lineage>
</organism>
<dbReference type="PANTHER" id="PTHR33116:SF78">
    <property type="entry name" value="OS12G0587133 PROTEIN"/>
    <property type="match status" value="1"/>
</dbReference>
<protein>
    <recommendedName>
        <fullName evidence="2">Reverse transcriptase zinc-binding domain-containing protein</fullName>
    </recommendedName>
</protein>
<comment type="caution">
    <text evidence="3">The sequence shown here is derived from an EMBL/GenBank/DDBJ whole genome shotgun (WGS) entry which is preliminary data.</text>
</comment>
<feature type="region of interest" description="Disordered" evidence="1">
    <location>
        <begin position="568"/>
        <end position="593"/>
    </location>
</feature>
<evidence type="ECO:0000256" key="1">
    <source>
        <dbReference type="SAM" id="MobiDB-lite"/>
    </source>
</evidence>
<feature type="domain" description="Reverse transcriptase zinc-binding" evidence="2">
    <location>
        <begin position="378"/>
        <end position="441"/>
    </location>
</feature>
<dbReference type="InterPro" id="IPR026960">
    <property type="entry name" value="RVT-Znf"/>
</dbReference>
<gene>
    <name evidence="3" type="ORF">R1sor_001338</name>
</gene>
<evidence type="ECO:0000313" key="4">
    <source>
        <dbReference type="Proteomes" id="UP001633002"/>
    </source>
</evidence>
<reference evidence="3 4" key="1">
    <citation type="submission" date="2024-09" db="EMBL/GenBank/DDBJ databases">
        <title>Chromosome-scale assembly of Riccia sorocarpa.</title>
        <authorList>
            <person name="Paukszto L."/>
        </authorList>
    </citation>
    <scope>NUCLEOTIDE SEQUENCE [LARGE SCALE GENOMIC DNA]</scope>
    <source>
        <strain evidence="3">LP-2024</strain>
        <tissue evidence="3">Aerial parts of the thallus</tissue>
    </source>
</reference>
<evidence type="ECO:0000313" key="3">
    <source>
        <dbReference type="EMBL" id="KAL3683316.1"/>
    </source>
</evidence>
<accession>A0ABD3GXB5</accession>
<dbReference type="AlphaFoldDB" id="A0ABD3GXB5"/>